<evidence type="ECO:0000313" key="5">
    <source>
        <dbReference type="EMBL" id="CAA7014069.1"/>
    </source>
</evidence>
<feature type="compositionally biased region" description="Basic and acidic residues" evidence="3">
    <location>
        <begin position="1"/>
        <end position="11"/>
    </location>
</feature>
<dbReference type="SUPFAM" id="SSF52047">
    <property type="entry name" value="RNI-like"/>
    <property type="match status" value="1"/>
</dbReference>
<organism evidence="5 6">
    <name type="scientific">Microthlaspi erraticum</name>
    <dbReference type="NCBI Taxonomy" id="1685480"/>
    <lineage>
        <taxon>Eukaryota</taxon>
        <taxon>Viridiplantae</taxon>
        <taxon>Streptophyta</taxon>
        <taxon>Embryophyta</taxon>
        <taxon>Tracheophyta</taxon>
        <taxon>Spermatophyta</taxon>
        <taxon>Magnoliopsida</taxon>
        <taxon>eudicotyledons</taxon>
        <taxon>Gunneridae</taxon>
        <taxon>Pentapetalae</taxon>
        <taxon>rosids</taxon>
        <taxon>malvids</taxon>
        <taxon>Brassicales</taxon>
        <taxon>Brassicaceae</taxon>
        <taxon>Coluteocarpeae</taxon>
        <taxon>Microthlaspi</taxon>
    </lineage>
</organism>
<dbReference type="Pfam" id="PF23598">
    <property type="entry name" value="LRR_14"/>
    <property type="match status" value="1"/>
</dbReference>
<dbReference type="AlphaFoldDB" id="A0A6D2HH38"/>
<evidence type="ECO:0000256" key="2">
    <source>
        <dbReference type="ARBA" id="ARBA00022821"/>
    </source>
</evidence>
<dbReference type="Proteomes" id="UP000467841">
    <property type="component" value="Unassembled WGS sequence"/>
</dbReference>
<sequence>MASDDSSKQKAEVLPPKKQAEAGMKPPTDMLPPKPKDDPTPVIKDALKIVEILHKKVVPASKQQEFVSTGRSLDASLSNSDVVPENDGVQRSASLPPKTPADQDDSEQYIPKLRRNLHLLREDVVKLQDLRLEVADEVAKHITPLEKLLKKVDKGSSTALTKGMKKDLEDINKKIFNLMCQVPLLPKKLKKRGELDAEGGDLENDGKGIECLPGIHANEEDLRRLAVFRKVSEKFEKLSIDRKICLLSFAVFPENQEVNRTMLMYWWIGEGFLPDKIKPDESTAPDSVKPKRVFRLASKEKPCEKDRREDVVKAILDEFVEEKLIEAVENKRKVEPNSYKMAPFVHSSLVLITQEMGLFSMYKKGEKPSMHKSELNKVCLVEGSSSQTEAKAKKMPEVKLIETVFNVSERFPDFAFKWFSDDQASSGNKSLVRLSTTVYKNLMVFYLGRWERTAKRHIEVENPELMKHLKHMTKLRLLSFQGISRIERLDDAVCKLHDLIILDLRACYNLEKLPEKIDSLKKLIYLDITDCYMIDRMPKRMSWLENLEVLKGFVVSDATDDEKVCLLDELKNLTKLRKLSITINKGGLFTVTKLFVDIEDFDNLEKLKVAWGGINDHKKEETSGGGANRFIRAVTFRSQIDISEEIKKQRAPKHLPKKLKKLDLQCFPDRELPLWLQPQNLGGLEKLYIKGGKELTGFKKLPDKATECNVKVLRLKFLPRLKVEWRELSETYFPKVVFLDKYQCPQVSFCPCDGIGIWRKNRQV</sequence>
<feature type="region of interest" description="Disordered" evidence="3">
    <location>
        <begin position="71"/>
        <end position="107"/>
    </location>
</feature>
<dbReference type="InterPro" id="IPR036388">
    <property type="entry name" value="WH-like_DNA-bd_sf"/>
</dbReference>
<feature type="region of interest" description="Disordered" evidence="3">
    <location>
        <begin position="1"/>
        <end position="42"/>
    </location>
</feature>
<evidence type="ECO:0000259" key="4">
    <source>
        <dbReference type="Pfam" id="PF23598"/>
    </source>
</evidence>
<keyword evidence="1" id="KW-0677">Repeat</keyword>
<proteinExistence type="predicted"/>
<evidence type="ECO:0000256" key="3">
    <source>
        <dbReference type="SAM" id="MobiDB-lite"/>
    </source>
</evidence>
<dbReference type="InterPro" id="IPR055414">
    <property type="entry name" value="LRR_R13L4/SHOC2-like"/>
</dbReference>
<keyword evidence="2" id="KW-0611">Plant defense</keyword>
<dbReference type="Gene3D" id="3.80.10.10">
    <property type="entry name" value="Ribonuclease Inhibitor"/>
    <property type="match status" value="1"/>
</dbReference>
<dbReference type="EMBL" id="CACVBM020000088">
    <property type="protein sequence ID" value="CAA7014069.1"/>
    <property type="molecule type" value="Genomic_DNA"/>
</dbReference>
<dbReference type="PANTHER" id="PTHR47186:SF54">
    <property type="entry name" value="DISEASE RESISTANCE RPP13-LIKE PROTEIN 4"/>
    <property type="match status" value="1"/>
</dbReference>
<evidence type="ECO:0000256" key="1">
    <source>
        <dbReference type="ARBA" id="ARBA00022737"/>
    </source>
</evidence>
<comment type="caution">
    <text evidence="5">The sequence shown here is derived from an EMBL/GenBank/DDBJ whole genome shotgun (WGS) entry which is preliminary data.</text>
</comment>
<feature type="domain" description="Disease resistance R13L4/SHOC-2-like LRR" evidence="4">
    <location>
        <begin position="460"/>
        <end position="689"/>
    </location>
</feature>
<dbReference type="Gene3D" id="1.10.10.10">
    <property type="entry name" value="Winged helix-like DNA-binding domain superfamily/Winged helix DNA-binding domain"/>
    <property type="match status" value="1"/>
</dbReference>
<accession>A0A6D2HH38</accession>
<gene>
    <name evidence="5" type="ORF">MERR_LOCUS1303</name>
</gene>
<name>A0A6D2HH38_9BRAS</name>
<dbReference type="PANTHER" id="PTHR47186">
    <property type="entry name" value="LEUCINE-RICH REPEAT-CONTAINING PROTEIN 57"/>
    <property type="match status" value="1"/>
</dbReference>
<reference evidence="5" key="1">
    <citation type="submission" date="2020-01" db="EMBL/GenBank/DDBJ databases">
        <authorList>
            <person name="Mishra B."/>
        </authorList>
    </citation>
    <scope>NUCLEOTIDE SEQUENCE [LARGE SCALE GENOMIC DNA]</scope>
</reference>
<feature type="compositionally biased region" description="Polar residues" evidence="3">
    <location>
        <begin position="71"/>
        <end position="81"/>
    </location>
</feature>
<dbReference type="OrthoDB" id="1110401at2759"/>
<protein>
    <recommendedName>
        <fullName evidence="4">Disease resistance R13L4/SHOC-2-like LRR domain-containing protein</fullName>
    </recommendedName>
</protein>
<keyword evidence="6" id="KW-1185">Reference proteome</keyword>
<dbReference type="GO" id="GO:0006952">
    <property type="term" value="P:defense response"/>
    <property type="evidence" value="ECO:0007669"/>
    <property type="project" value="UniProtKB-KW"/>
</dbReference>
<evidence type="ECO:0000313" key="6">
    <source>
        <dbReference type="Proteomes" id="UP000467841"/>
    </source>
</evidence>
<dbReference type="InterPro" id="IPR032675">
    <property type="entry name" value="LRR_dom_sf"/>
</dbReference>